<sequence>MADASDNIPGPSRAKKRRWEDKNPLTEAAIAKIIEDELFDDLDSDFEFVSEDEYVPNDDTSETSNAESLDEQENIVLIPTMQQATPGSENVIWQDDSTSMKVFPFTKTECLLQPVPGSDPIHYFRHILTDN</sequence>
<proteinExistence type="predicted"/>
<feature type="compositionally biased region" description="Acidic residues" evidence="1">
    <location>
        <begin position="50"/>
        <end position="61"/>
    </location>
</feature>
<name>A0AAW1HV77_POPJA</name>
<feature type="region of interest" description="Disordered" evidence="1">
    <location>
        <begin position="50"/>
        <end position="71"/>
    </location>
</feature>
<dbReference type="AlphaFoldDB" id="A0AAW1HV77"/>
<accession>A0AAW1HV77</accession>
<gene>
    <name evidence="2" type="ORF">QE152_g39099</name>
</gene>
<dbReference type="Proteomes" id="UP001458880">
    <property type="component" value="Unassembled WGS sequence"/>
</dbReference>
<evidence type="ECO:0000256" key="1">
    <source>
        <dbReference type="SAM" id="MobiDB-lite"/>
    </source>
</evidence>
<evidence type="ECO:0000313" key="3">
    <source>
        <dbReference type="Proteomes" id="UP001458880"/>
    </source>
</evidence>
<comment type="caution">
    <text evidence="2">The sequence shown here is derived from an EMBL/GenBank/DDBJ whole genome shotgun (WGS) entry which is preliminary data.</text>
</comment>
<reference evidence="2 3" key="1">
    <citation type="journal article" date="2024" name="BMC Genomics">
        <title>De novo assembly and annotation of Popillia japonica's genome with initial clues to its potential as an invasive pest.</title>
        <authorList>
            <person name="Cucini C."/>
            <person name="Boschi S."/>
            <person name="Funari R."/>
            <person name="Cardaioli E."/>
            <person name="Iannotti N."/>
            <person name="Marturano G."/>
            <person name="Paoli F."/>
            <person name="Bruttini M."/>
            <person name="Carapelli A."/>
            <person name="Frati F."/>
            <person name="Nardi F."/>
        </authorList>
    </citation>
    <scope>NUCLEOTIDE SEQUENCE [LARGE SCALE GENOMIC DNA]</scope>
    <source>
        <strain evidence="2">DMR45628</strain>
    </source>
</reference>
<organism evidence="2 3">
    <name type="scientific">Popillia japonica</name>
    <name type="common">Japanese beetle</name>
    <dbReference type="NCBI Taxonomy" id="7064"/>
    <lineage>
        <taxon>Eukaryota</taxon>
        <taxon>Metazoa</taxon>
        <taxon>Ecdysozoa</taxon>
        <taxon>Arthropoda</taxon>
        <taxon>Hexapoda</taxon>
        <taxon>Insecta</taxon>
        <taxon>Pterygota</taxon>
        <taxon>Neoptera</taxon>
        <taxon>Endopterygota</taxon>
        <taxon>Coleoptera</taxon>
        <taxon>Polyphaga</taxon>
        <taxon>Scarabaeiformia</taxon>
        <taxon>Scarabaeidae</taxon>
        <taxon>Rutelinae</taxon>
        <taxon>Popillia</taxon>
    </lineage>
</organism>
<evidence type="ECO:0008006" key="4">
    <source>
        <dbReference type="Google" id="ProtNLM"/>
    </source>
</evidence>
<feature type="region of interest" description="Disordered" evidence="1">
    <location>
        <begin position="1"/>
        <end position="21"/>
    </location>
</feature>
<protein>
    <recommendedName>
        <fullName evidence="4">PiggyBac transposable element-derived protein domain-containing protein</fullName>
    </recommendedName>
</protein>
<dbReference type="EMBL" id="JASPKY010000899">
    <property type="protein sequence ID" value="KAK9680416.1"/>
    <property type="molecule type" value="Genomic_DNA"/>
</dbReference>
<evidence type="ECO:0000313" key="2">
    <source>
        <dbReference type="EMBL" id="KAK9680416.1"/>
    </source>
</evidence>
<keyword evidence="3" id="KW-1185">Reference proteome</keyword>